<dbReference type="Pfam" id="PF00440">
    <property type="entry name" value="TetR_N"/>
    <property type="match status" value="1"/>
</dbReference>
<dbReference type="AlphaFoldDB" id="A0A918EH62"/>
<dbReference type="GO" id="GO:0000976">
    <property type="term" value="F:transcription cis-regulatory region binding"/>
    <property type="evidence" value="ECO:0007669"/>
    <property type="project" value="TreeGrafter"/>
</dbReference>
<keyword evidence="7" id="KW-1185">Reference proteome</keyword>
<keyword evidence="2 4" id="KW-0238">DNA-binding</keyword>
<sequence>MSRAPRKDGIANREKILVAALRTLQRDVTAPMAVVAQEAGVGAGTLYRHFRDRNDLLAALQVRSISMVLALVEEILSRDLSGIDAVHEFLVRTVRHGPDLFLSYHGAPKTSDPEYLRLEKGVWDGVHEFVVHGIADGTLRADLTAHDVIIFGSLIAVPLPGVDDWPAVAGRQIDLFLAAARAG</sequence>
<reference evidence="6" key="2">
    <citation type="submission" date="2020-09" db="EMBL/GenBank/DDBJ databases">
        <authorList>
            <person name="Sun Q."/>
            <person name="Ohkuma M."/>
        </authorList>
    </citation>
    <scope>NUCLEOTIDE SEQUENCE</scope>
    <source>
        <strain evidence="6">JCM 3313</strain>
    </source>
</reference>
<evidence type="ECO:0000256" key="1">
    <source>
        <dbReference type="ARBA" id="ARBA00023015"/>
    </source>
</evidence>
<gene>
    <name evidence="6" type="ORF">GCM10010185_54080</name>
</gene>
<dbReference type="InterPro" id="IPR050109">
    <property type="entry name" value="HTH-type_TetR-like_transc_reg"/>
</dbReference>
<evidence type="ECO:0000259" key="5">
    <source>
        <dbReference type="PROSITE" id="PS50977"/>
    </source>
</evidence>
<dbReference type="PANTHER" id="PTHR30055">
    <property type="entry name" value="HTH-TYPE TRANSCRIPTIONAL REGULATOR RUTR"/>
    <property type="match status" value="1"/>
</dbReference>
<accession>A0A918EH62</accession>
<protein>
    <submittedName>
        <fullName evidence="6">TetR family transcriptional regulator</fullName>
    </submittedName>
</protein>
<organism evidence="6 7">
    <name type="scientific">Saccharothrix coeruleofusca</name>
    <dbReference type="NCBI Taxonomy" id="33919"/>
    <lineage>
        <taxon>Bacteria</taxon>
        <taxon>Bacillati</taxon>
        <taxon>Actinomycetota</taxon>
        <taxon>Actinomycetes</taxon>
        <taxon>Pseudonocardiales</taxon>
        <taxon>Pseudonocardiaceae</taxon>
        <taxon>Saccharothrix</taxon>
    </lineage>
</organism>
<evidence type="ECO:0000256" key="3">
    <source>
        <dbReference type="ARBA" id="ARBA00023163"/>
    </source>
</evidence>
<evidence type="ECO:0000313" key="7">
    <source>
        <dbReference type="Proteomes" id="UP000639606"/>
    </source>
</evidence>
<dbReference type="Proteomes" id="UP000639606">
    <property type="component" value="Unassembled WGS sequence"/>
</dbReference>
<proteinExistence type="predicted"/>
<dbReference type="InterPro" id="IPR001647">
    <property type="entry name" value="HTH_TetR"/>
</dbReference>
<dbReference type="InterPro" id="IPR036271">
    <property type="entry name" value="Tet_transcr_reg_TetR-rel_C_sf"/>
</dbReference>
<dbReference type="SUPFAM" id="SSF48498">
    <property type="entry name" value="Tetracyclin repressor-like, C-terminal domain"/>
    <property type="match status" value="1"/>
</dbReference>
<name>A0A918EH62_9PSEU</name>
<dbReference type="Gene3D" id="1.10.357.10">
    <property type="entry name" value="Tetracycline Repressor, domain 2"/>
    <property type="match status" value="1"/>
</dbReference>
<feature type="domain" description="HTH tetR-type" evidence="5">
    <location>
        <begin position="10"/>
        <end position="68"/>
    </location>
</feature>
<keyword evidence="1" id="KW-0805">Transcription regulation</keyword>
<dbReference type="InterPro" id="IPR009057">
    <property type="entry name" value="Homeodomain-like_sf"/>
</dbReference>
<dbReference type="SUPFAM" id="SSF46689">
    <property type="entry name" value="Homeodomain-like"/>
    <property type="match status" value="1"/>
</dbReference>
<comment type="caution">
    <text evidence="6">The sequence shown here is derived from an EMBL/GenBank/DDBJ whole genome shotgun (WGS) entry which is preliminary data.</text>
</comment>
<dbReference type="PANTHER" id="PTHR30055:SF234">
    <property type="entry name" value="HTH-TYPE TRANSCRIPTIONAL REGULATOR BETI"/>
    <property type="match status" value="1"/>
</dbReference>
<dbReference type="PROSITE" id="PS50977">
    <property type="entry name" value="HTH_TETR_2"/>
    <property type="match status" value="1"/>
</dbReference>
<evidence type="ECO:0000256" key="2">
    <source>
        <dbReference type="ARBA" id="ARBA00023125"/>
    </source>
</evidence>
<feature type="DNA-binding region" description="H-T-H motif" evidence="4">
    <location>
        <begin position="31"/>
        <end position="50"/>
    </location>
</feature>
<evidence type="ECO:0000313" key="6">
    <source>
        <dbReference type="EMBL" id="GGP73832.1"/>
    </source>
</evidence>
<dbReference type="GO" id="GO:0003700">
    <property type="term" value="F:DNA-binding transcription factor activity"/>
    <property type="evidence" value="ECO:0007669"/>
    <property type="project" value="TreeGrafter"/>
</dbReference>
<dbReference type="RefSeq" id="WP_189226135.1">
    <property type="nucleotide sequence ID" value="NZ_BMRG01000014.1"/>
</dbReference>
<keyword evidence="3" id="KW-0804">Transcription</keyword>
<reference evidence="6" key="1">
    <citation type="journal article" date="2014" name="Int. J. Syst. Evol. Microbiol.">
        <title>Complete genome sequence of Corynebacterium casei LMG S-19264T (=DSM 44701T), isolated from a smear-ripened cheese.</title>
        <authorList>
            <consortium name="US DOE Joint Genome Institute (JGI-PGF)"/>
            <person name="Walter F."/>
            <person name="Albersmeier A."/>
            <person name="Kalinowski J."/>
            <person name="Ruckert C."/>
        </authorList>
    </citation>
    <scope>NUCLEOTIDE SEQUENCE</scope>
    <source>
        <strain evidence="6">JCM 3313</strain>
    </source>
</reference>
<dbReference type="EMBL" id="BMRG01000014">
    <property type="protein sequence ID" value="GGP73832.1"/>
    <property type="molecule type" value="Genomic_DNA"/>
</dbReference>
<evidence type="ECO:0000256" key="4">
    <source>
        <dbReference type="PROSITE-ProRule" id="PRU00335"/>
    </source>
</evidence>